<keyword evidence="9" id="KW-0926">Vacuole</keyword>
<evidence type="ECO:0000313" key="12">
    <source>
        <dbReference type="Proteomes" id="UP000274504"/>
    </source>
</evidence>
<dbReference type="Pfam" id="PF00137">
    <property type="entry name" value="ATP-synt_C"/>
    <property type="match status" value="2"/>
</dbReference>
<comment type="subcellular location">
    <subcellularLocation>
        <location evidence="1">Membrane</location>
        <topology evidence="1">Multi-pass membrane protein</topology>
    </subcellularLocation>
    <subcellularLocation>
        <location evidence="9">Vacuole membrane</location>
        <topology evidence="9">Multi-pass membrane protein</topology>
    </subcellularLocation>
</comment>
<dbReference type="InterPro" id="IPR035921">
    <property type="entry name" value="F/V-ATP_Csub_sf"/>
</dbReference>
<dbReference type="FunFam" id="1.20.120.610:FF:000001">
    <property type="entry name" value="V-type proton ATPase proteolipid subunit"/>
    <property type="match status" value="1"/>
</dbReference>
<keyword evidence="3 9" id="KW-0813">Transport</keyword>
<dbReference type="PANTHER" id="PTHR10263">
    <property type="entry name" value="V-TYPE PROTON ATPASE PROTEOLIPID SUBUNIT"/>
    <property type="match status" value="1"/>
</dbReference>
<evidence type="ECO:0000256" key="5">
    <source>
        <dbReference type="ARBA" id="ARBA00022781"/>
    </source>
</evidence>
<proteinExistence type="inferred from homology"/>
<dbReference type="NCBIfam" id="TIGR01100">
    <property type="entry name" value="V_ATP_synt_C"/>
    <property type="match status" value="1"/>
</dbReference>
<dbReference type="PRINTS" id="PR00122">
    <property type="entry name" value="VACATPASE"/>
</dbReference>
<protein>
    <recommendedName>
        <fullName evidence="9">V-type proton ATPase proteolipid subunit</fullName>
    </recommendedName>
</protein>
<dbReference type="CDD" id="cd18176">
    <property type="entry name" value="ATP-synt_Vo_c_ATP6C_rpt2"/>
    <property type="match status" value="1"/>
</dbReference>
<dbReference type="WBParaSite" id="HDID_0000171601-mRNA-1">
    <property type="protein sequence ID" value="HDID_0000171601-mRNA-1"/>
    <property type="gene ID" value="HDID_0000171601"/>
</dbReference>
<keyword evidence="7 9" id="KW-0406">Ion transport</keyword>
<dbReference type="Proteomes" id="UP000274504">
    <property type="component" value="Unassembled WGS sequence"/>
</dbReference>
<evidence type="ECO:0000256" key="4">
    <source>
        <dbReference type="ARBA" id="ARBA00022692"/>
    </source>
</evidence>
<dbReference type="GO" id="GO:0033179">
    <property type="term" value="C:proton-transporting V-type ATPase, V0 domain"/>
    <property type="evidence" value="ECO:0007669"/>
    <property type="project" value="InterPro"/>
</dbReference>
<sequence>MASAGPIYVPFFGILGASASMIFCGNVTVIFKLSLALGASFGTARASMGISCMALRRPELLMKSLVPVIMAGIVAVYGLVVSVIISSKIGTDTTMEKLSLNYLGAGISCGLCGLGAGYAIGIVGDAGVRAIGKEQRVFIAMVLILIFAEVLGLYGLIIALIMAAQ</sequence>
<comment type="subunit">
    <text evidence="9">V-ATPase is a heteromultimeric enzyme made up of two complexes: the ATP-hydrolytic V1 complex and the proton translocation V0 complex. The V1 complex consists of three catalytic AB heterodimers that form a heterohexamer, three peripheral stalks each consisting of EG heterodimers, one central rotor including subunits D and F, and the regulatory subunits C and H. The proton translocation complex V0 consists of the proton transport subunit a, a ring of proteolipid subunits c9c'', rotary subunit d, subunits e and f, and the accessory subunits.</text>
</comment>
<dbReference type="InterPro" id="IPR002379">
    <property type="entry name" value="ATPase_proteolipid_c-like_dom"/>
</dbReference>
<feature type="transmembrane region" description="Helical" evidence="9">
    <location>
        <begin position="60"/>
        <end position="85"/>
    </location>
</feature>
<feature type="transmembrane region" description="Helical" evidence="9">
    <location>
        <begin position="138"/>
        <end position="164"/>
    </location>
</feature>
<feature type="transmembrane region" description="Helical" evidence="9">
    <location>
        <begin position="12"/>
        <end position="39"/>
    </location>
</feature>
<keyword evidence="5 9" id="KW-0375">Hydrogen ion transport</keyword>
<evidence type="ECO:0000256" key="6">
    <source>
        <dbReference type="ARBA" id="ARBA00022989"/>
    </source>
</evidence>
<feature type="domain" description="V-ATPase proteolipid subunit C-like" evidence="10">
    <location>
        <begin position="103"/>
        <end position="162"/>
    </location>
</feature>
<comment type="similarity">
    <text evidence="2 9">Belongs to the V-ATPase proteolipid subunit family.</text>
</comment>
<dbReference type="Gene3D" id="1.20.120.610">
    <property type="entry name" value="lithium bound rotor ring of v- atpase"/>
    <property type="match status" value="1"/>
</dbReference>
<dbReference type="AlphaFoldDB" id="A0A0R3SB94"/>
<dbReference type="EMBL" id="UYSG01000347">
    <property type="protein sequence ID" value="VDL19178.1"/>
    <property type="molecule type" value="Genomic_DNA"/>
</dbReference>
<evidence type="ECO:0000256" key="3">
    <source>
        <dbReference type="ARBA" id="ARBA00022448"/>
    </source>
</evidence>
<dbReference type="STRING" id="6216.A0A0R3SB94"/>
<comment type="function">
    <text evidence="9">Proton-conducting pore forming of the V0 complex of vacuolar(H+)-ATPase (V-ATPase), a multisubunit enzyme composed of a peripheral complex (V1) that hydrolyzes ATP and a membrane integral complex (V0) that translocates protons. V-ATPase is responsible for acidifying and maintaining the pH of intracellular compartments and in some cell types, is targeted to the plasma membrane, where it is responsible for acidifying the extracellular environment.</text>
</comment>
<dbReference type="InterPro" id="IPR011555">
    <property type="entry name" value="ATPase_proteolipid_su_C_euk"/>
</dbReference>
<reference evidence="11 12" key="2">
    <citation type="submission" date="2018-11" db="EMBL/GenBank/DDBJ databases">
        <authorList>
            <consortium name="Pathogen Informatics"/>
        </authorList>
    </citation>
    <scope>NUCLEOTIDE SEQUENCE [LARGE SCALE GENOMIC DNA]</scope>
</reference>
<evidence type="ECO:0000259" key="10">
    <source>
        <dbReference type="Pfam" id="PF00137"/>
    </source>
</evidence>
<gene>
    <name evidence="11" type="ORF">HDID_LOCUS1717</name>
</gene>
<evidence type="ECO:0000313" key="11">
    <source>
        <dbReference type="EMBL" id="VDL19178.1"/>
    </source>
</evidence>
<keyword evidence="6 9" id="KW-1133">Transmembrane helix</keyword>
<dbReference type="InterPro" id="IPR000245">
    <property type="entry name" value="ATPase_proteolipid_csu"/>
</dbReference>
<evidence type="ECO:0000256" key="7">
    <source>
        <dbReference type="ARBA" id="ARBA00023065"/>
    </source>
</evidence>
<dbReference type="SUPFAM" id="SSF81333">
    <property type="entry name" value="F1F0 ATP synthase subunit C"/>
    <property type="match status" value="1"/>
</dbReference>
<feature type="domain" description="V-ATPase proteolipid subunit C-like" evidence="10">
    <location>
        <begin position="36"/>
        <end position="85"/>
    </location>
</feature>
<evidence type="ECO:0000256" key="2">
    <source>
        <dbReference type="ARBA" id="ARBA00007296"/>
    </source>
</evidence>
<feature type="transmembrane region" description="Helical" evidence="9">
    <location>
        <begin position="105"/>
        <end position="126"/>
    </location>
</feature>
<organism evidence="13">
    <name type="scientific">Hymenolepis diminuta</name>
    <name type="common">Rat tapeworm</name>
    <dbReference type="NCBI Taxonomy" id="6216"/>
    <lineage>
        <taxon>Eukaryota</taxon>
        <taxon>Metazoa</taxon>
        <taxon>Spiralia</taxon>
        <taxon>Lophotrochozoa</taxon>
        <taxon>Platyhelminthes</taxon>
        <taxon>Cestoda</taxon>
        <taxon>Eucestoda</taxon>
        <taxon>Cyclophyllidea</taxon>
        <taxon>Hymenolepididae</taxon>
        <taxon>Hymenolepis</taxon>
    </lineage>
</organism>
<evidence type="ECO:0000256" key="8">
    <source>
        <dbReference type="ARBA" id="ARBA00023136"/>
    </source>
</evidence>
<accession>A0A0R3SB94</accession>
<name>A0A0R3SB94_HYMDI</name>
<evidence type="ECO:0000256" key="9">
    <source>
        <dbReference type="RuleBase" id="RU363060"/>
    </source>
</evidence>
<dbReference type="GO" id="GO:0005774">
    <property type="term" value="C:vacuolar membrane"/>
    <property type="evidence" value="ECO:0007669"/>
    <property type="project" value="UniProtKB-SubCell"/>
</dbReference>
<reference evidence="13" key="1">
    <citation type="submission" date="2017-02" db="UniProtKB">
        <authorList>
            <consortium name="WormBaseParasite"/>
        </authorList>
    </citation>
    <scope>IDENTIFICATION</scope>
</reference>
<keyword evidence="4 9" id="KW-0812">Transmembrane</keyword>
<keyword evidence="8 9" id="KW-0472">Membrane</keyword>
<dbReference type="OrthoDB" id="1744869at2759"/>
<dbReference type="GO" id="GO:0046961">
    <property type="term" value="F:proton-transporting ATPase activity, rotational mechanism"/>
    <property type="evidence" value="ECO:0007669"/>
    <property type="project" value="InterPro"/>
</dbReference>
<evidence type="ECO:0000313" key="13">
    <source>
        <dbReference type="WBParaSite" id="HDID_0000171601-mRNA-1"/>
    </source>
</evidence>
<evidence type="ECO:0000256" key="1">
    <source>
        <dbReference type="ARBA" id="ARBA00004141"/>
    </source>
</evidence>